<feature type="transmembrane region" description="Helical" evidence="6">
    <location>
        <begin position="70"/>
        <end position="90"/>
    </location>
</feature>
<evidence type="ECO:0000256" key="1">
    <source>
        <dbReference type="ARBA" id="ARBA00004651"/>
    </source>
</evidence>
<protein>
    <submittedName>
        <fullName evidence="8">Type IV secretory pathway TraG/TraD family ATPase VirD4</fullName>
    </submittedName>
</protein>
<evidence type="ECO:0000256" key="2">
    <source>
        <dbReference type="ARBA" id="ARBA00022475"/>
    </source>
</evidence>
<keyword evidence="9" id="KW-1185">Reference proteome</keyword>
<organism evidence="8 9">
    <name type="scientific">Marihabitans asiaticum</name>
    <dbReference type="NCBI Taxonomy" id="415218"/>
    <lineage>
        <taxon>Bacteria</taxon>
        <taxon>Bacillati</taxon>
        <taxon>Actinomycetota</taxon>
        <taxon>Actinomycetes</taxon>
        <taxon>Micrococcales</taxon>
        <taxon>Intrasporangiaceae</taxon>
        <taxon>Marihabitans</taxon>
    </lineage>
</organism>
<dbReference type="InterPro" id="IPR051539">
    <property type="entry name" value="T4SS-coupling_protein"/>
</dbReference>
<dbReference type="OrthoDB" id="226701at2"/>
<feature type="transmembrane region" description="Helical" evidence="6">
    <location>
        <begin position="21"/>
        <end position="43"/>
    </location>
</feature>
<evidence type="ECO:0000256" key="5">
    <source>
        <dbReference type="ARBA" id="ARBA00023136"/>
    </source>
</evidence>
<keyword evidence="2" id="KW-1003">Cell membrane</keyword>
<evidence type="ECO:0000256" key="6">
    <source>
        <dbReference type="SAM" id="Phobius"/>
    </source>
</evidence>
<dbReference type="Proteomes" id="UP000315628">
    <property type="component" value="Unassembled WGS sequence"/>
</dbReference>
<keyword evidence="3 6" id="KW-0812">Transmembrane</keyword>
<evidence type="ECO:0000256" key="4">
    <source>
        <dbReference type="ARBA" id="ARBA00022989"/>
    </source>
</evidence>
<dbReference type="AlphaFoldDB" id="A0A560W619"/>
<dbReference type="PANTHER" id="PTHR37937">
    <property type="entry name" value="CONJUGATIVE TRANSFER: DNA TRANSPORT"/>
    <property type="match status" value="1"/>
</dbReference>
<sequence>MSQEWHGRQDQSVPILSARDWAVAQMILLLGTLLGAWHAAVVLTTGTRWGDLNGSVEVAFSGSAPGTSTFMTFGALLVLATLLLFAGAWFKGSVTRKRRGKGLADRKVIKDKFGVAAAQERATSGGAPLRPSLPKGGRAAVNDLGFLLGTAEGTKDPIVVNWDDHISVVAPTGAGKSRDIMIPAAQTAPGALIVTTNEATILDAIAEPRRAMGRVWVFDPLGRAHWPEPMVWDPVEGCKDGDRASARGAAFCAGVHSATVRGGNEQFFADTATTAMETMLHAAALDGRTIRDVLRWALEMSDGVETPRKIIEGSEDPSAETMWSLALKGVATGADDTVASTRTTLQRHIKPLLRRSVLRWVDPSMSGDSSRITDTFDPIAFVQSTDTLVLVSDDNAPSDVGPLCSMLFQEVMDAVKRVVASTPGQRLEPPLRVAGDEIANVAPIPRLPAMATEVRKMGVQMILAFQDDRQATSRWGEDDGMKLLNSMGVELVLPGVKSGTTLDRFSKLTGEVEVVERTTNLDISKGQGRSVGLSTQVRPVMRADEVRRMPDGTALVVYRNVAPFLVHTIPWWERSDGTALSAAAKEEATARAERARAAAGAEVSA</sequence>
<dbReference type="EMBL" id="VIUW01000006">
    <property type="protein sequence ID" value="TWD13067.1"/>
    <property type="molecule type" value="Genomic_DNA"/>
</dbReference>
<accession>A0A560W619</accession>
<feature type="domain" description="TraD/TraG TraM recognition site" evidence="7">
    <location>
        <begin position="430"/>
        <end position="550"/>
    </location>
</feature>
<evidence type="ECO:0000256" key="3">
    <source>
        <dbReference type="ARBA" id="ARBA00022692"/>
    </source>
</evidence>
<dbReference type="Pfam" id="PF12696">
    <property type="entry name" value="TraG-D_C"/>
    <property type="match status" value="1"/>
</dbReference>
<dbReference type="GO" id="GO:0005886">
    <property type="term" value="C:plasma membrane"/>
    <property type="evidence" value="ECO:0007669"/>
    <property type="project" value="UniProtKB-SubCell"/>
</dbReference>
<reference evidence="8 9" key="1">
    <citation type="submission" date="2019-06" db="EMBL/GenBank/DDBJ databases">
        <title>Sequencing the genomes of 1000 actinobacteria strains.</title>
        <authorList>
            <person name="Klenk H.-P."/>
        </authorList>
    </citation>
    <scope>NUCLEOTIDE SEQUENCE [LARGE SCALE GENOMIC DNA]</scope>
    <source>
        <strain evidence="8 9">DSM 18935</strain>
    </source>
</reference>
<dbReference type="InterPro" id="IPR027417">
    <property type="entry name" value="P-loop_NTPase"/>
</dbReference>
<name>A0A560W619_9MICO</name>
<evidence type="ECO:0000313" key="9">
    <source>
        <dbReference type="Proteomes" id="UP000315628"/>
    </source>
</evidence>
<evidence type="ECO:0000259" key="7">
    <source>
        <dbReference type="Pfam" id="PF12696"/>
    </source>
</evidence>
<dbReference type="Gene3D" id="3.40.50.300">
    <property type="entry name" value="P-loop containing nucleotide triphosphate hydrolases"/>
    <property type="match status" value="1"/>
</dbReference>
<comment type="subcellular location">
    <subcellularLocation>
        <location evidence="1">Cell membrane</location>
        <topology evidence="1">Multi-pass membrane protein</topology>
    </subcellularLocation>
</comment>
<dbReference type="CDD" id="cd01127">
    <property type="entry name" value="TrwB_TraG_TraD_VirD4"/>
    <property type="match status" value="1"/>
</dbReference>
<comment type="caution">
    <text evidence="8">The sequence shown here is derived from an EMBL/GenBank/DDBJ whole genome shotgun (WGS) entry which is preliminary data.</text>
</comment>
<gene>
    <name evidence="8" type="ORF">FB557_2834</name>
</gene>
<dbReference type="PANTHER" id="PTHR37937:SF1">
    <property type="entry name" value="CONJUGATIVE TRANSFER: DNA TRANSPORT"/>
    <property type="match status" value="1"/>
</dbReference>
<keyword evidence="4 6" id="KW-1133">Transmembrane helix</keyword>
<evidence type="ECO:0000313" key="8">
    <source>
        <dbReference type="EMBL" id="TWD13067.1"/>
    </source>
</evidence>
<proteinExistence type="predicted"/>
<keyword evidence="5 6" id="KW-0472">Membrane</keyword>
<dbReference type="InterPro" id="IPR032689">
    <property type="entry name" value="TraG-D_C"/>
</dbReference>
<dbReference type="RefSeq" id="WP_144858264.1">
    <property type="nucleotide sequence ID" value="NZ_BAAAYT010000012.1"/>
</dbReference>
<dbReference type="SUPFAM" id="SSF52540">
    <property type="entry name" value="P-loop containing nucleoside triphosphate hydrolases"/>
    <property type="match status" value="1"/>
</dbReference>